<evidence type="ECO:0000313" key="10">
    <source>
        <dbReference type="Proteomes" id="UP000695000"/>
    </source>
</evidence>
<keyword evidence="6" id="KW-0906">Nuclear pore complex</keyword>
<sequence>MSSTDYLRLNEHKIFKNVRETLPEDVDKAKNLMCVRDDVLYTWNYQDNCVLTLNIKAARSRDGDNIVHQTLLPMSAPYFVPDNIIVNNSNTLLAAYGPNGVLVFMLPEQSPPFGLFSGGKEIIYCRTYSLQERALAFSTRVEVRQARFHPGSPQDSHLVFLTSDNIIRIYNIQAKEATCEGVFGVGVKPTASISSSKYSMLETLGETAVDFDFGPPEKSSEAPETKNNSLIRANDRSINVKSNEIPKTKSGEVKWPMYFLYGNGEVYIMTVKLGDKCHPGLKGPHIISPHPDGKYTSDLCSLLCLPSTPPVLCIGSCKGRIYHVLVLPCQYDYGEKKVLSEDVPSYMHNPEKTLCLLETVELELGLGTTHLDVEYNCPIYLHRDYSKLGNYFATHETGVHSISIPCIDILHKFLNVDNDDDVLHDLVEETSSAEYLLCTKTSTSEKKNPVLGFSIYHDPHSFLALLANGQLVSVAILTMILPQQDSDEEDMENMNSPLKNMLLNPFDAQIQRILKQSSTQPILKVSTGSKQTQQECYELLQRASQVFRDEHFKHHDKAREEIEKRVKALRMLKDFQTSEIDRMMGEKQSLQGKAEHLAEKYEDLKEKQEEMIQRCQKMLLMISKRQVEPSNAEKKYMGDLKEYEKRIEKYRGAIEKLRNKCKYQEDRMHNWEMDNKKEYGIGSSQTNMIKSNLQDMTNKIAEMVKEINERKRELSIV</sequence>
<gene>
    <name evidence="11" type="primary">LOC108558074</name>
</gene>
<evidence type="ECO:0000313" key="11">
    <source>
        <dbReference type="RefSeq" id="XP_017770367.1"/>
    </source>
</evidence>
<dbReference type="InterPro" id="IPR019321">
    <property type="entry name" value="Nucleoporin_Nup88"/>
</dbReference>
<evidence type="ECO:0000256" key="1">
    <source>
        <dbReference type="ARBA" id="ARBA00004567"/>
    </source>
</evidence>
<dbReference type="RefSeq" id="XP_017770367.1">
    <property type="nucleotide sequence ID" value="XM_017914878.1"/>
</dbReference>
<dbReference type="PANTHER" id="PTHR13257:SF0">
    <property type="entry name" value="NUCLEAR PORE COMPLEX PROTEIN NUP88"/>
    <property type="match status" value="1"/>
</dbReference>
<dbReference type="Proteomes" id="UP000695000">
    <property type="component" value="Unplaced"/>
</dbReference>
<feature type="region of interest" description="Disordered" evidence="9">
    <location>
        <begin position="212"/>
        <end position="233"/>
    </location>
</feature>
<dbReference type="InterPro" id="IPR037700">
    <property type="entry name" value="NUP88/NUP82"/>
</dbReference>
<dbReference type="PANTHER" id="PTHR13257">
    <property type="entry name" value="NUCLEOPORIN NUP84-RELATED"/>
    <property type="match status" value="1"/>
</dbReference>
<evidence type="ECO:0000256" key="5">
    <source>
        <dbReference type="ARBA" id="ARBA00023010"/>
    </source>
</evidence>
<keyword evidence="3" id="KW-0509">mRNA transport</keyword>
<dbReference type="Pfam" id="PF10168">
    <property type="entry name" value="Nup88"/>
    <property type="match status" value="1"/>
</dbReference>
<comment type="subcellular location">
    <subcellularLocation>
        <location evidence="1">Nucleus</location>
        <location evidence="1">Nuclear pore complex</location>
    </subcellularLocation>
</comment>
<keyword evidence="5" id="KW-0811">Translocation</keyword>
<protein>
    <submittedName>
        <fullName evidence="11">Nuclear pore complex protein Nup88</fullName>
    </submittedName>
</protein>
<evidence type="ECO:0000256" key="8">
    <source>
        <dbReference type="SAM" id="Coils"/>
    </source>
</evidence>
<evidence type="ECO:0000256" key="9">
    <source>
        <dbReference type="SAM" id="MobiDB-lite"/>
    </source>
</evidence>
<keyword evidence="2" id="KW-0813">Transport</keyword>
<evidence type="ECO:0000256" key="3">
    <source>
        <dbReference type="ARBA" id="ARBA00022816"/>
    </source>
</evidence>
<dbReference type="GeneID" id="108558074"/>
<keyword evidence="10" id="KW-1185">Reference proteome</keyword>
<reference evidence="11" key="1">
    <citation type="submission" date="2025-08" db="UniProtKB">
        <authorList>
            <consortium name="RefSeq"/>
        </authorList>
    </citation>
    <scope>IDENTIFICATION</scope>
</reference>
<evidence type="ECO:0000256" key="2">
    <source>
        <dbReference type="ARBA" id="ARBA00022448"/>
    </source>
</evidence>
<proteinExistence type="predicted"/>
<feature type="coiled-coil region" evidence="8">
    <location>
        <begin position="580"/>
        <end position="713"/>
    </location>
</feature>
<name>A0ABM1M717_NICVS</name>
<keyword evidence="4" id="KW-0653">Protein transport</keyword>
<keyword evidence="7" id="KW-0539">Nucleus</keyword>
<organism evidence="10 11">
    <name type="scientific">Nicrophorus vespilloides</name>
    <name type="common">Boreal carrion beetle</name>
    <dbReference type="NCBI Taxonomy" id="110193"/>
    <lineage>
        <taxon>Eukaryota</taxon>
        <taxon>Metazoa</taxon>
        <taxon>Ecdysozoa</taxon>
        <taxon>Arthropoda</taxon>
        <taxon>Hexapoda</taxon>
        <taxon>Insecta</taxon>
        <taxon>Pterygota</taxon>
        <taxon>Neoptera</taxon>
        <taxon>Endopterygota</taxon>
        <taxon>Coleoptera</taxon>
        <taxon>Polyphaga</taxon>
        <taxon>Staphyliniformia</taxon>
        <taxon>Silphidae</taxon>
        <taxon>Nicrophorinae</taxon>
        <taxon>Nicrophorus</taxon>
    </lineage>
</organism>
<keyword evidence="8" id="KW-0175">Coiled coil</keyword>
<evidence type="ECO:0000256" key="7">
    <source>
        <dbReference type="ARBA" id="ARBA00023242"/>
    </source>
</evidence>
<accession>A0ABM1M717</accession>
<evidence type="ECO:0000256" key="6">
    <source>
        <dbReference type="ARBA" id="ARBA00023132"/>
    </source>
</evidence>
<evidence type="ECO:0000256" key="4">
    <source>
        <dbReference type="ARBA" id="ARBA00022927"/>
    </source>
</evidence>